<dbReference type="GO" id="GO:0009570">
    <property type="term" value="C:chloroplast stroma"/>
    <property type="evidence" value="ECO:0007669"/>
    <property type="project" value="TreeGrafter"/>
</dbReference>
<proteinExistence type="inferred from homology"/>
<comment type="caution">
    <text evidence="3">The sequence shown here is derived from an EMBL/GenBank/DDBJ whole genome shotgun (WGS) entry which is preliminary data.</text>
</comment>
<dbReference type="PANTHER" id="PTHR47284:SF3">
    <property type="entry name" value="FATTY-ACID-BINDING PROTEIN 2"/>
    <property type="match status" value="1"/>
</dbReference>
<organism evidence="3 4">
    <name type="scientific">Saponaria officinalis</name>
    <name type="common">Common soapwort</name>
    <name type="synonym">Lychnis saponaria</name>
    <dbReference type="NCBI Taxonomy" id="3572"/>
    <lineage>
        <taxon>Eukaryota</taxon>
        <taxon>Viridiplantae</taxon>
        <taxon>Streptophyta</taxon>
        <taxon>Embryophyta</taxon>
        <taxon>Tracheophyta</taxon>
        <taxon>Spermatophyta</taxon>
        <taxon>Magnoliopsida</taxon>
        <taxon>eudicotyledons</taxon>
        <taxon>Gunneridae</taxon>
        <taxon>Pentapetalae</taxon>
        <taxon>Caryophyllales</taxon>
        <taxon>Caryophyllaceae</taxon>
        <taxon>Caryophylleae</taxon>
        <taxon>Saponaria</taxon>
    </lineage>
</organism>
<dbReference type="Proteomes" id="UP001443914">
    <property type="component" value="Unassembled WGS sequence"/>
</dbReference>
<dbReference type="AlphaFoldDB" id="A0AAW1J5G9"/>
<keyword evidence="4" id="KW-1185">Reference proteome</keyword>
<dbReference type="Pfam" id="PF16035">
    <property type="entry name" value="Chalcone_2"/>
    <property type="match status" value="1"/>
</dbReference>
<accession>A0AAW1J5G9</accession>
<dbReference type="InterPro" id="IPR036298">
    <property type="entry name" value="Chalcone_isomerase_sf"/>
</dbReference>
<evidence type="ECO:0000313" key="4">
    <source>
        <dbReference type="Proteomes" id="UP001443914"/>
    </source>
</evidence>
<dbReference type="PANTHER" id="PTHR47284">
    <property type="entry name" value="FATTY-ACID-BINDING PROTEIN 2"/>
    <property type="match status" value="1"/>
</dbReference>
<evidence type="ECO:0000259" key="2">
    <source>
        <dbReference type="Pfam" id="PF16035"/>
    </source>
</evidence>
<evidence type="ECO:0000313" key="3">
    <source>
        <dbReference type="EMBL" id="KAK9698232.1"/>
    </source>
</evidence>
<dbReference type="InterPro" id="IPR016087">
    <property type="entry name" value="Chalcone_isomerase"/>
</dbReference>
<dbReference type="GO" id="GO:0016872">
    <property type="term" value="F:intramolecular lyase activity"/>
    <property type="evidence" value="ECO:0007669"/>
    <property type="project" value="InterPro"/>
</dbReference>
<dbReference type="InterPro" id="IPR016088">
    <property type="entry name" value="Chalcone_isomerase_3-sand"/>
</dbReference>
<feature type="domain" description="Chalcone isomerase" evidence="2">
    <location>
        <begin position="190"/>
        <end position="362"/>
    </location>
</feature>
<dbReference type="Gene3D" id="3.50.70.10">
    <property type="match status" value="1"/>
</dbReference>
<name>A0AAW1J5G9_SAPOF</name>
<evidence type="ECO:0000256" key="1">
    <source>
        <dbReference type="ARBA" id="ARBA00007166"/>
    </source>
</evidence>
<protein>
    <recommendedName>
        <fullName evidence="2">Chalcone isomerase domain-containing protein</fullName>
    </recommendedName>
</protein>
<dbReference type="GO" id="GO:0005504">
    <property type="term" value="F:fatty acid binding"/>
    <property type="evidence" value="ECO:0007669"/>
    <property type="project" value="TreeGrafter"/>
</dbReference>
<reference evidence="3" key="1">
    <citation type="submission" date="2024-03" db="EMBL/GenBank/DDBJ databases">
        <title>WGS assembly of Saponaria officinalis var. Norfolk2.</title>
        <authorList>
            <person name="Jenkins J."/>
            <person name="Shu S."/>
            <person name="Grimwood J."/>
            <person name="Barry K."/>
            <person name="Goodstein D."/>
            <person name="Schmutz J."/>
            <person name="Leebens-Mack J."/>
            <person name="Osbourn A."/>
        </authorList>
    </citation>
    <scope>NUCLEOTIDE SEQUENCE [LARGE SCALE GENOMIC DNA]</scope>
    <source>
        <strain evidence="3">JIC</strain>
    </source>
</reference>
<dbReference type="Gene3D" id="1.10.890.20">
    <property type="match status" value="1"/>
</dbReference>
<dbReference type="InterPro" id="IPR016089">
    <property type="entry name" value="Chalcone_isomerase_bundle_sf"/>
</dbReference>
<dbReference type="EMBL" id="JBDFQZ010000008">
    <property type="protein sequence ID" value="KAK9698232.1"/>
    <property type="molecule type" value="Genomic_DNA"/>
</dbReference>
<comment type="similarity">
    <text evidence="1">Belongs to the chalcone isomerase family.</text>
</comment>
<sequence length="373" mass="41686">MKNHWHLLIHPAHDDADPFVLPTLPFLSITFPISSFVLRSQRLLFPAISASRQRFSNLCWFSNVSLFKSSNSNFFTHFKHLCHAVSTFSIKHPFIRPDSIQSLAAAIILPLNNLASNMFSILPAHAHHVQMLGSVDQTPCTARLRGCLGHSFTDHYWTRRAVEPLTGIEFPGILNNIVAMENQSNLSSEVLVGTGSRTVTIIKIKSLKVYAFGFYVHPYSICQKLGSKYANIPAAELKDCSDFYADLLREDIGMTVRLVVNCNGMKINAVKDSFEKSLRARLVKTNPETDFKCIETFGSFFTKDIPLPVGTIIDLRRTSDGQLITEIGGNQIGAVNSRELCRAFFDMYLGEVPVSKQTKEEIGSNVASIVRRC</sequence>
<gene>
    <name evidence="3" type="ORF">RND81_08G090100</name>
</gene>
<dbReference type="SUPFAM" id="SSF54626">
    <property type="entry name" value="Chalcone isomerase"/>
    <property type="match status" value="1"/>
</dbReference>